<proteinExistence type="predicted"/>
<keyword evidence="2" id="KW-1185">Reference proteome</keyword>
<organism evidence="1 2">
    <name type="scientific">Pluteus cervinus</name>
    <dbReference type="NCBI Taxonomy" id="181527"/>
    <lineage>
        <taxon>Eukaryota</taxon>
        <taxon>Fungi</taxon>
        <taxon>Dikarya</taxon>
        <taxon>Basidiomycota</taxon>
        <taxon>Agaricomycotina</taxon>
        <taxon>Agaricomycetes</taxon>
        <taxon>Agaricomycetidae</taxon>
        <taxon>Agaricales</taxon>
        <taxon>Pluteineae</taxon>
        <taxon>Pluteaceae</taxon>
        <taxon>Pluteus</taxon>
    </lineage>
</organism>
<name>A0ACD3BEZ8_9AGAR</name>
<gene>
    <name evidence="1" type="ORF">BDN72DRAFT_852608</name>
</gene>
<sequence>MAVPTSELDIAIVLGLSTGKSSFAKKRPGEGVTPLQRYNNLRACLCRLSYAPEPEQDVIRSEFCAKYLPATIAHWVEGLADLINAPNPIWTLERDPFFDLILVLHRDRLFLRYLNSRKEIAKPGENLAHALAMRIVILGRGYDPLFMLPESEETRNCLSALFLTLATFRTTLSILFKDENPLPPVASSQPSKMEIPAPP</sequence>
<dbReference type="Proteomes" id="UP000308600">
    <property type="component" value="Unassembled WGS sequence"/>
</dbReference>
<reference evidence="1 2" key="1">
    <citation type="journal article" date="2019" name="Nat. Ecol. Evol.">
        <title>Megaphylogeny resolves global patterns of mushroom evolution.</title>
        <authorList>
            <person name="Varga T."/>
            <person name="Krizsan K."/>
            <person name="Foldi C."/>
            <person name="Dima B."/>
            <person name="Sanchez-Garcia M."/>
            <person name="Sanchez-Ramirez S."/>
            <person name="Szollosi G.J."/>
            <person name="Szarkandi J.G."/>
            <person name="Papp V."/>
            <person name="Albert L."/>
            <person name="Andreopoulos W."/>
            <person name="Angelini C."/>
            <person name="Antonin V."/>
            <person name="Barry K.W."/>
            <person name="Bougher N.L."/>
            <person name="Buchanan P."/>
            <person name="Buyck B."/>
            <person name="Bense V."/>
            <person name="Catcheside P."/>
            <person name="Chovatia M."/>
            <person name="Cooper J."/>
            <person name="Damon W."/>
            <person name="Desjardin D."/>
            <person name="Finy P."/>
            <person name="Geml J."/>
            <person name="Haridas S."/>
            <person name="Hughes K."/>
            <person name="Justo A."/>
            <person name="Karasinski D."/>
            <person name="Kautmanova I."/>
            <person name="Kiss B."/>
            <person name="Kocsube S."/>
            <person name="Kotiranta H."/>
            <person name="LaButti K.M."/>
            <person name="Lechner B.E."/>
            <person name="Liimatainen K."/>
            <person name="Lipzen A."/>
            <person name="Lukacs Z."/>
            <person name="Mihaltcheva S."/>
            <person name="Morgado L.N."/>
            <person name="Niskanen T."/>
            <person name="Noordeloos M.E."/>
            <person name="Ohm R.A."/>
            <person name="Ortiz-Santana B."/>
            <person name="Ovrebo C."/>
            <person name="Racz N."/>
            <person name="Riley R."/>
            <person name="Savchenko A."/>
            <person name="Shiryaev A."/>
            <person name="Soop K."/>
            <person name="Spirin V."/>
            <person name="Szebenyi C."/>
            <person name="Tomsovsky M."/>
            <person name="Tulloss R.E."/>
            <person name="Uehling J."/>
            <person name="Grigoriev I.V."/>
            <person name="Vagvolgyi C."/>
            <person name="Papp T."/>
            <person name="Martin F.M."/>
            <person name="Miettinen O."/>
            <person name="Hibbett D.S."/>
            <person name="Nagy L.G."/>
        </authorList>
    </citation>
    <scope>NUCLEOTIDE SEQUENCE [LARGE SCALE GENOMIC DNA]</scope>
    <source>
        <strain evidence="1 2">NL-1719</strain>
    </source>
</reference>
<accession>A0ACD3BEZ8</accession>
<evidence type="ECO:0000313" key="1">
    <source>
        <dbReference type="EMBL" id="TFK76182.1"/>
    </source>
</evidence>
<evidence type="ECO:0000313" key="2">
    <source>
        <dbReference type="Proteomes" id="UP000308600"/>
    </source>
</evidence>
<dbReference type="EMBL" id="ML208260">
    <property type="protein sequence ID" value="TFK76182.1"/>
    <property type="molecule type" value="Genomic_DNA"/>
</dbReference>
<protein>
    <submittedName>
        <fullName evidence="1">Uncharacterized protein</fullName>
    </submittedName>
</protein>